<dbReference type="InterPro" id="IPR001841">
    <property type="entry name" value="Znf_RING"/>
</dbReference>
<keyword evidence="1" id="KW-0862">Zinc</keyword>
<feature type="coiled-coil region" evidence="2">
    <location>
        <begin position="136"/>
        <end position="163"/>
    </location>
</feature>
<dbReference type="PANTHER" id="PTHR22791">
    <property type="entry name" value="RING-TYPE DOMAIN-CONTAINING PROTEIN"/>
    <property type="match status" value="1"/>
</dbReference>
<evidence type="ECO:0000313" key="4">
    <source>
        <dbReference type="EMBL" id="TFK23807.1"/>
    </source>
</evidence>
<dbReference type="InterPro" id="IPR013083">
    <property type="entry name" value="Znf_RING/FYVE/PHD"/>
</dbReference>
<dbReference type="PROSITE" id="PS50089">
    <property type="entry name" value="ZF_RING_2"/>
    <property type="match status" value="1"/>
</dbReference>
<dbReference type="InterPro" id="IPR051435">
    <property type="entry name" value="RING_finger_E3_ubiq-ligases"/>
</dbReference>
<protein>
    <recommendedName>
        <fullName evidence="3">RING-type domain-containing protein</fullName>
    </recommendedName>
</protein>
<name>A0A5C3KU41_COPMA</name>
<keyword evidence="2" id="KW-0175">Coiled coil</keyword>
<dbReference type="SUPFAM" id="SSF57850">
    <property type="entry name" value="RING/U-box"/>
    <property type="match status" value="1"/>
</dbReference>
<evidence type="ECO:0000313" key="5">
    <source>
        <dbReference type="Proteomes" id="UP000307440"/>
    </source>
</evidence>
<evidence type="ECO:0000256" key="1">
    <source>
        <dbReference type="PROSITE-ProRule" id="PRU00175"/>
    </source>
</evidence>
<dbReference type="Proteomes" id="UP000307440">
    <property type="component" value="Unassembled WGS sequence"/>
</dbReference>
<evidence type="ECO:0000259" key="3">
    <source>
        <dbReference type="PROSITE" id="PS50089"/>
    </source>
</evidence>
<dbReference type="AlphaFoldDB" id="A0A5C3KU41"/>
<feature type="domain" description="RING-type" evidence="3">
    <location>
        <begin position="10"/>
        <end position="56"/>
    </location>
</feature>
<dbReference type="EMBL" id="ML210211">
    <property type="protein sequence ID" value="TFK23807.1"/>
    <property type="molecule type" value="Genomic_DNA"/>
</dbReference>
<dbReference type="GO" id="GO:0008270">
    <property type="term" value="F:zinc ion binding"/>
    <property type="evidence" value="ECO:0007669"/>
    <property type="project" value="UniProtKB-KW"/>
</dbReference>
<reference evidence="4 5" key="1">
    <citation type="journal article" date="2019" name="Nat. Ecol. Evol.">
        <title>Megaphylogeny resolves global patterns of mushroom evolution.</title>
        <authorList>
            <person name="Varga T."/>
            <person name="Krizsan K."/>
            <person name="Foldi C."/>
            <person name="Dima B."/>
            <person name="Sanchez-Garcia M."/>
            <person name="Sanchez-Ramirez S."/>
            <person name="Szollosi G.J."/>
            <person name="Szarkandi J.G."/>
            <person name="Papp V."/>
            <person name="Albert L."/>
            <person name="Andreopoulos W."/>
            <person name="Angelini C."/>
            <person name="Antonin V."/>
            <person name="Barry K.W."/>
            <person name="Bougher N.L."/>
            <person name="Buchanan P."/>
            <person name="Buyck B."/>
            <person name="Bense V."/>
            <person name="Catcheside P."/>
            <person name="Chovatia M."/>
            <person name="Cooper J."/>
            <person name="Damon W."/>
            <person name="Desjardin D."/>
            <person name="Finy P."/>
            <person name="Geml J."/>
            <person name="Haridas S."/>
            <person name="Hughes K."/>
            <person name="Justo A."/>
            <person name="Karasinski D."/>
            <person name="Kautmanova I."/>
            <person name="Kiss B."/>
            <person name="Kocsube S."/>
            <person name="Kotiranta H."/>
            <person name="LaButti K.M."/>
            <person name="Lechner B.E."/>
            <person name="Liimatainen K."/>
            <person name="Lipzen A."/>
            <person name="Lukacs Z."/>
            <person name="Mihaltcheva S."/>
            <person name="Morgado L.N."/>
            <person name="Niskanen T."/>
            <person name="Noordeloos M.E."/>
            <person name="Ohm R.A."/>
            <person name="Ortiz-Santana B."/>
            <person name="Ovrebo C."/>
            <person name="Racz N."/>
            <person name="Riley R."/>
            <person name="Savchenko A."/>
            <person name="Shiryaev A."/>
            <person name="Soop K."/>
            <person name="Spirin V."/>
            <person name="Szebenyi C."/>
            <person name="Tomsovsky M."/>
            <person name="Tulloss R.E."/>
            <person name="Uehling J."/>
            <person name="Grigoriev I.V."/>
            <person name="Vagvolgyi C."/>
            <person name="Papp T."/>
            <person name="Martin F.M."/>
            <person name="Miettinen O."/>
            <person name="Hibbett D.S."/>
            <person name="Nagy L.G."/>
        </authorList>
    </citation>
    <scope>NUCLEOTIDE SEQUENCE [LARGE SCALE GENOMIC DNA]</scope>
    <source>
        <strain evidence="4 5">CBS 121175</strain>
    </source>
</reference>
<dbReference type="OrthoDB" id="6105938at2759"/>
<keyword evidence="1" id="KW-0863">Zinc-finger</keyword>
<keyword evidence="1" id="KW-0479">Metal-binding</keyword>
<dbReference type="PANTHER" id="PTHR22791:SF6">
    <property type="entry name" value="RING-TYPE DOMAIN-CONTAINING PROTEIN"/>
    <property type="match status" value="1"/>
</dbReference>
<dbReference type="STRING" id="230819.A0A5C3KU41"/>
<evidence type="ECO:0000256" key="2">
    <source>
        <dbReference type="SAM" id="Coils"/>
    </source>
</evidence>
<proteinExistence type="predicted"/>
<dbReference type="Gene3D" id="3.30.40.10">
    <property type="entry name" value="Zinc/RING finger domain, C3HC4 (zinc finger)"/>
    <property type="match status" value="1"/>
</dbReference>
<accession>A0A5C3KU41</accession>
<keyword evidence="5" id="KW-1185">Reference proteome</keyword>
<sequence>MFALGPGSSCDVCLKEYGFDRLPQSIQCGHIMCNACCASIIGTTSPHTSPSCPFCRLRFPRDSVRTIVINNEVRRLEDQVAKVAQKKCSIEEVSKLHTAITDCLISAGDHQPASLSLSAALLRAVLVNQMAHSEARKAHESIITQLQSRIAEAEQDSSNLEAEVGRWVSLIMSVQASFLNT</sequence>
<dbReference type="SMART" id="SM00184">
    <property type="entry name" value="RING"/>
    <property type="match status" value="1"/>
</dbReference>
<gene>
    <name evidence="4" type="ORF">FA15DRAFT_593507</name>
</gene>
<dbReference type="GO" id="GO:0061630">
    <property type="term" value="F:ubiquitin protein ligase activity"/>
    <property type="evidence" value="ECO:0007669"/>
    <property type="project" value="TreeGrafter"/>
</dbReference>
<organism evidence="4 5">
    <name type="scientific">Coprinopsis marcescibilis</name>
    <name type="common">Agaric fungus</name>
    <name type="synonym">Psathyrella marcescibilis</name>
    <dbReference type="NCBI Taxonomy" id="230819"/>
    <lineage>
        <taxon>Eukaryota</taxon>
        <taxon>Fungi</taxon>
        <taxon>Dikarya</taxon>
        <taxon>Basidiomycota</taxon>
        <taxon>Agaricomycotina</taxon>
        <taxon>Agaricomycetes</taxon>
        <taxon>Agaricomycetidae</taxon>
        <taxon>Agaricales</taxon>
        <taxon>Agaricineae</taxon>
        <taxon>Psathyrellaceae</taxon>
        <taxon>Coprinopsis</taxon>
    </lineage>
</organism>
<dbReference type="GO" id="GO:0016567">
    <property type="term" value="P:protein ubiquitination"/>
    <property type="evidence" value="ECO:0007669"/>
    <property type="project" value="TreeGrafter"/>
</dbReference>